<dbReference type="CDD" id="cd00143">
    <property type="entry name" value="PP2Cc"/>
    <property type="match status" value="1"/>
</dbReference>
<keyword evidence="2" id="KW-0677">Repeat</keyword>
<dbReference type="GO" id="GO:0002758">
    <property type="term" value="P:innate immune response-activating signaling pathway"/>
    <property type="evidence" value="ECO:0007669"/>
    <property type="project" value="UniProtKB-ARBA"/>
</dbReference>
<dbReference type="SMART" id="SM00332">
    <property type="entry name" value="PP2Cc"/>
    <property type="match status" value="1"/>
</dbReference>
<dbReference type="Gene3D" id="3.40.50.300">
    <property type="entry name" value="P-loop containing nucleotide triphosphate hydrolases"/>
    <property type="match status" value="1"/>
</dbReference>
<evidence type="ECO:0000256" key="2">
    <source>
        <dbReference type="ARBA" id="ARBA00022737"/>
    </source>
</evidence>
<dbReference type="InterPro" id="IPR036457">
    <property type="entry name" value="PPM-type-like_dom_sf"/>
</dbReference>
<dbReference type="PROSITE" id="PS51746">
    <property type="entry name" value="PPM_2"/>
    <property type="match status" value="1"/>
</dbReference>
<dbReference type="InterPro" id="IPR002182">
    <property type="entry name" value="NB-ARC"/>
</dbReference>
<evidence type="ECO:0000256" key="3">
    <source>
        <dbReference type="ARBA" id="ARBA00022821"/>
    </source>
</evidence>
<name>A0A453M9I7_AEGTS</name>
<keyword evidence="8" id="KW-1185">Reference proteome</keyword>
<protein>
    <recommendedName>
        <fullName evidence="1">protein-serine/threonine phosphatase</fullName>
        <ecNumber evidence="1">3.1.3.16</ecNumber>
    </recommendedName>
</protein>
<proteinExistence type="predicted"/>
<evidence type="ECO:0000313" key="7">
    <source>
        <dbReference type="EnsemblPlants" id="AET5Gv21107700.3"/>
    </source>
</evidence>
<dbReference type="InterPro" id="IPR036388">
    <property type="entry name" value="WH-like_DNA-bd_sf"/>
</dbReference>
<evidence type="ECO:0000256" key="5">
    <source>
        <dbReference type="ARBA" id="ARBA00048336"/>
    </source>
</evidence>
<sequence>FDEVMQSGDGVVVGRSAPLGTIFGIRKQRLPQIAQDFSQLMARVDDAKKRCQNFRFALETAVIIRSQRVQAGISCHTPELPLDLPVLAVQMEPMKKLVNLLAFGDDNQKQLKVLPILGSAGVGKTMVARTIYHQHGGKFQCRAFVRVSRNADMRWLLTSILSQIKAPQTHSFTDAQDLIHSIIKHLQGKRYFIVVDDLWTSSVWDIISRAFPYDDCCSRILATTQVEDVALACSGYETEYILKMGRLNDGESRKLFFSYVFGSEGEGACPKEFKVVADRIISKCGGLPLSTVNIASLLLPRMRSPAVEQWEKVESSLPSTLRTDPTSQGIKDVLILIYNELPLHLKACLLYLSMYPEGYSIRKDDLVKQWVAESLVSGIEYGYFNELVRRGMIKPVDTKYDGEVLSCTANHMVLDLIRYKSVEDNFIIAVNYFESTLRLPDKVRRLSVQFGGAKSAKIPESIRMSQVRSLLFCGPSRCVPSVLDYCLLRVLILHILADQDQMSFDFSRVGELFRLRYLMVECNITINLPDKIQGLEYLETLQLDGRLSAVPSDIGHLENLRHLRLPSQANVRDLGGLTNLQDLHLTLSIAQPVDHLEDTMNHLGSILDKLSNLQSLILASAGSSPVNTSSVSISCDGLSNVFPALAHLERLELLPRICIFPSLPKWFKTLDRLGSLKVGVRELSNSDTDIVKGLPSLTALSLYIQTAPAETIVFGNDGFSALKYFKLRCSEPLLKFEAGAMPNLRKLKLVFNAQEVQQHAVAPICIEHLAGLKEISAKIWGAGAAATESALRISVINDPKNPKINKQQVNWNFYTDEYTIMGTSEPAAVIVEERGEILEENTEYEYTGEDGNRQPDKGIFLCFRPSPRSPWRRHDRRCCQTLLSVLARTRRAVKAGWTAFKAAYEVRDDLLWWDNLAQCNAGELCMAAVQANNLMEDHCRVESSRTLGTCIGIFDGHGGPEAARFTADNLVRRLQFGARYSLRGMTDDIIREAFLDIEASFIELVSRQWLGKPTLAAVGTCCLVGIVHHRTLFVGNLGDSRAVLGKVGFGGQITMEQLTNEHNVRHESVRQELRARHPNDPDIVVPIDNVWSVKGKIQVVLIPMFGFV</sequence>
<feature type="domain" description="PPM-type phosphatase" evidence="6">
    <location>
        <begin position="923"/>
        <end position="1108"/>
    </location>
</feature>
<dbReference type="Pfam" id="PF00931">
    <property type="entry name" value="NB-ARC"/>
    <property type="match status" value="1"/>
</dbReference>
<dbReference type="PANTHER" id="PTHR23155:SF1094">
    <property type="entry name" value="OS11G0686400 PROTEIN"/>
    <property type="match status" value="1"/>
</dbReference>
<dbReference type="InterPro" id="IPR042197">
    <property type="entry name" value="Apaf_helical"/>
</dbReference>
<accession>A0A453M9I7</accession>
<evidence type="ECO:0000313" key="8">
    <source>
        <dbReference type="Proteomes" id="UP000015105"/>
    </source>
</evidence>
<evidence type="ECO:0000256" key="1">
    <source>
        <dbReference type="ARBA" id="ARBA00013081"/>
    </source>
</evidence>
<evidence type="ECO:0000259" key="6">
    <source>
        <dbReference type="PROSITE" id="PS51746"/>
    </source>
</evidence>
<dbReference type="SUPFAM" id="SSF52058">
    <property type="entry name" value="L domain-like"/>
    <property type="match status" value="1"/>
</dbReference>
<dbReference type="GO" id="GO:0004722">
    <property type="term" value="F:protein serine/threonine phosphatase activity"/>
    <property type="evidence" value="ECO:0007669"/>
    <property type="project" value="UniProtKB-EC"/>
</dbReference>
<reference evidence="7" key="4">
    <citation type="submission" date="2019-03" db="UniProtKB">
        <authorList>
            <consortium name="EnsemblPlants"/>
        </authorList>
    </citation>
    <scope>IDENTIFICATION</scope>
</reference>
<dbReference type="Gramene" id="AET5Gv21107700.3">
    <property type="protein sequence ID" value="AET5Gv21107700.3"/>
    <property type="gene ID" value="AET5Gv21107700"/>
</dbReference>
<dbReference type="PANTHER" id="PTHR23155">
    <property type="entry name" value="DISEASE RESISTANCE PROTEIN RP"/>
    <property type="match status" value="1"/>
</dbReference>
<dbReference type="PRINTS" id="PR00364">
    <property type="entry name" value="DISEASERSIST"/>
</dbReference>
<dbReference type="GO" id="GO:0043531">
    <property type="term" value="F:ADP binding"/>
    <property type="evidence" value="ECO:0007669"/>
    <property type="project" value="InterPro"/>
</dbReference>
<dbReference type="STRING" id="200361.A0A453M9I7"/>
<dbReference type="Pfam" id="PF23559">
    <property type="entry name" value="WHD_DRP"/>
    <property type="match status" value="1"/>
</dbReference>
<organism evidence="7 8">
    <name type="scientific">Aegilops tauschii subsp. strangulata</name>
    <name type="common">Goatgrass</name>
    <dbReference type="NCBI Taxonomy" id="200361"/>
    <lineage>
        <taxon>Eukaryota</taxon>
        <taxon>Viridiplantae</taxon>
        <taxon>Streptophyta</taxon>
        <taxon>Embryophyta</taxon>
        <taxon>Tracheophyta</taxon>
        <taxon>Spermatophyta</taxon>
        <taxon>Magnoliopsida</taxon>
        <taxon>Liliopsida</taxon>
        <taxon>Poales</taxon>
        <taxon>Poaceae</taxon>
        <taxon>BOP clade</taxon>
        <taxon>Pooideae</taxon>
        <taxon>Triticodae</taxon>
        <taxon>Triticeae</taxon>
        <taxon>Triticinae</taxon>
        <taxon>Aegilops</taxon>
    </lineage>
</organism>
<reference evidence="8" key="2">
    <citation type="journal article" date="2017" name="Nat. Plants">
        <title>The Aegilops tauschii genome reveals multiple impacts of transposons.</title>
        <authorList>
            <person name="Zhao G."/>
            <person name="Zou C."/>
            <person name="Li K."/>
            <person name="Wang K."/>
            <person name="Li T."/>
            <person name="Gao L."/>
            <person name="Zhang X."/>
            <person name="Wang H."/>
            <person name="Yang Z."/>
            <person name="Liu X."/>
            <person name="Jiang W."/>
            <person name="Mao L."/>
            <person name="Kong X."/>
            <person name="Jiao Y."/>
            <person name="Jia J."/>
        </authorList>
    </citation>
    <scope>NUCLEOTIDE SEQUENCE [LARGE SCALE GENOMIC DNA]</scope>
    <source>
        <strain evidence="8">cv. AL8/78</strain>
    </source>
</reference>
<dbReference type="InterPro" id="IPR001932">
    <property type="entry name" value="PPM-type_phosphatase-like_dom"/>
</dbReference>
<reference evidence="8" key="1">
    <citation type="journal article" date="2014" name="Science">
        <title>Ancient hybridizations among the ancestral genomes of bread wheat.</title>
        <authorList>
            <consortium name="International Wheat Genome Sequencing Consortium,"/>
            <person name="Marcussen T."/>
            <person name="Sandve S.R."/>
            <person name="Heier L."/>
            <person name="Spannagl M."/>
            <person name="Pfeifer M."/>
            <person name="Jakobsen K.S."/>
            <person name="Wulff B.B."/>
            <person name="Steuernagel B."/>
            <person name="Mayer K.F."/>
            <person name="Olsen O.A."/>
        </authorList>
    </citation>
    <scope>NUCLEOTIDE SEQUENCE [LARGE SCALE GENOMIC DNA]</scope>
    <source>
        <strain evidence="8">cv. AL8/78</strain>
    </source>
</reference>
<comment type="catalytic activity">
    <reaction evidence="4">
        <text>O-phospho-L-seryl-[protein] + H2O = L-seryl-[protein] + phosphate</text>
        <dbReference type="Rhea" id="RHEA:20629"/>
        <dbReference type="Rhea" id="RHEA-COMP:9863"/>
        <dbReference type="Rhea" id="RHEA-COMP:11604"/>
        <dbReference type="ChEBI" id="CHEBI:15377"/>
        <dbReference type="ChEBI" id="CHEBI:29999"/>
        <dbReference type="ChEBI" id="CHEBI:43474"/>
        <dbReference type="ChEBI" id="CHEBI:83421"/>
        <dbReference type="EC" id="3.1.3.16"/>
    </reaction>
</comment>
<dbReference type="FunFam" id="1.10.10.10:FF:000322">
    <property type="entry name" value="Probable disease resistance protein At1g63360"/>
    <property type="match status" value="1"/>
</dbReference>
<dbReference type="InterPro" id="IPR055414">
    <property type="entry name" value="LRR_R13L4/SHOC2-like"/>
</dbReference>
<dbReference type="EnsemblPlants" id="AET5Gv21107700.3">
    <property type="protein sequence ID" value="AET5Gv21107700.3"/>
    <property type="gene ID" value="AET5Gv21107700"/>
</dbReference>
<dbReference type="SUPFAM" id="SSF81606">
    <property type="entry name" value="PP2C-like"/>
    <property type="match status" value="1"/>
</dbReference>
<dbReference type="EC" id="3.1.3.16" evidence="1"/>
<comment type="catalytic activity">
    <reaction evidence="5">
        <text>O-phospho-L-threonyl-[protein] + H2O = L-threonyl-[protein] + phosphate</text>
        <dbReference type="Rhea" id="RHEA:47004"/>
        <dbReference type="Rhea" id="RHEA-COMP:11060"/>
        <dbReference type="Rhea" id="RHEA-COMP:11605"/>
        <dbReference type="ChEBI" id="CHEBI:15377"/>
        <dbReference type="ChEBI" id="CHEBI:30013"/>
        <dbReference type="ChEBI" id="CHEBI:43474"/>
        <dbReference type="ChEBI" id="CHEBI:61977"/>
        <dbReference type="EC" id="3.1.3.16"/>
    </reaction>
</comment>
<dbReference type="Gene3D" id="3.60.40.10">
    <property type="entry name" value="PPM-type phosphatase domain"/>
    <property type="match status" value="1"/>
</dbReference>
<reference evidence="7" key="5">
    <citation type="journal article" date="2021" name="G3 (Bethesda)">
        <title>Aegilops tauschii genome assembly Aet v5.0 features greater sequence contiguity and improved annotation.</title>
        <authorList>
            <person name="Wang L."/>
            <person name="Zhu T."/>
            <person name="Rodriguez J.C."/>
            <person name="Deal K.R."/>
            <person name="Dubcovsky J."/>
            <person name="McGuire P.E."/>
            <person name="Lux T."/>
            <person name="Spannagl M."/>
            <person name="Mayer K.F.X."/>
            <person name="Baldrich P."/>
            <person name="Meyers B.C."/>
            <person name="Huo N."/>
            <person name="Gu Y.Q."/>
            <person name="Zhou H."/>
            <person name="Devos K.M."/>
            <person name="Bennetzen J.L."/>
            <person name="Unver T."/>
            <person name="Budak H."/>
            <person name="Gulick P.J."/>
            <person name="Galiba G."/>
            <person name="Kalapos B."/>
            <person name="Nelson D.R."/>
            <person name="Li P."/>
            <person name="You F.M."/>
            <person name="Luo M.C."/>
            <person name="Dvorak J."/>
        </authorList>
    </citation>
    <scope>NUCLEOTIDE SEQUENCE [LARGE SCALE GENOMIC DNA]</scope>
    <source>
        <strain evidence="7">cv. AL8/78</strain>
    </source>
</reference>
<dbReference type="InterPro" id="IPR032675">
    <property type="entry name" value="LRR_dom_sf"/>
</dbReference>
<dbReference type="Gene3D" id="1.10.8.430">
    <property type="entry name" value="Helical domain of apoptotic protease-activating factors"/>
    <property type="match status" value="1"/>
</dbReference>
<dbReference type="Pfam" id="PF23598">
    <property type="entry name" value="LRR_14"/>
    <property type="match status" value="1"/>
</dbReference>
<dbReference type="GO" id="GO:0042742">
    <property type="term" value="P:defense response to bacterium"/>
    <property type="evidence" value="ECO:0007669"/>
    <property type="project" value="UniProtKB-ARBA"/>
</dbReference>
<dbReference type="GO" id="GO:0009626">
    <property type="term" value="P:plant-type hypersensitive response"/>
    <property type="evidence" value="ECO:0007669"/>
    <property type="project" value="UniProtKB-ARBA"/>
</dbReference>
<dbReference type="InterPro" id="IPR044974">
    <property type="entry name" value="Disease_R_plants"/>
</dbReference>
<evidence type="ECO:0000256" key="4">
    <source>
        <dbReference type="ARBA" id="ARBA00047761"/>
    </source>
</evidence>
<dbReference type="Gene3D" id="3.80.10.10">
    <property type="entry name" value="Ribonuclease Inhibitor"/>
    <property type="match status" value="1"/>
</dbReference>
<dbReference type="Gene3D" id="1.10.10.10">
    <property type="entry name" value="Winged helix-like DNA-binding domain superfamily/Winged helix DNA-binding domain"/>
    <property type="match status" value="1"/>
</dbReference>
<dbReference type="Pfam" id="PF00481">
    <property type="entry name" value="PP2C"/>
    <property type="match status" value="1"/>
</dbReference>
<dbReference type="Proteomes" id="UP000015105">
    <property type="component" value="Chromosome 5D"/>
</dbReference>
<dbReference type="InterPro" id="IPR027417">
    <property type="entry name" value="P-loop_NTPase"/>
</dbReference>
<keyword evidence="3" id="KW-0611">Plant defense</keyword>
<dbReference type="AlphaFoldDB" id="A0A453M9I7"/>
<dbReference type="InterPro" id="IPR058922">
    <property type="entry name" value="WHD_DRP"/>
</dbReference>
<reference evidence="7" key="3">
    <citation type="journal article" date="2017" name="Nature">
        <title>Genome sequence of the progenitor of the wheat D genome Aegilops tauschii.</title>
        <authorList>
            <person name="Luo M.C."/>
            <person name="Gu Y.Q."/>
            <person name="Puiu D."/>
            <person name="Wang H."/>
            <person name="Twardziok S.O."/>
            <person name="Deal K.R."/>
            <person name="Huo N."/>
            <person name="Zhu T."/>
            <person name="Wang L."/>
            <person name="Wang Y."/>
            <person name="McGuire P.E."/>
            <person name="Liu S."/>
            <person name="Long H."/>
            <person name="Ramasamy R.K."/>
            <person name="Rodriguez J.C."/>
            <person name="Van S.L."/>
            <person name="Yuan L."/>
            <person name="Wang Z."/>
            <person name="Xia Z."/>
            <person name="Xiao L."/>
            <person name="Anderson O.D."/>
            <person name="Ouyang S."/>
            <person name="Liang Y."/>
            <person name="Zimin A.V."/>
            <person name="Pertea G."/>
            <person name="Qi P."/>
            <person name="Bennetzen J.L."/>
            <person name="Dai X."/>
            <person name="Dawson M.W."/>
            <person name="Muller H.G."/>
            <person name="Kugler K."/>
            <person name="Rivarola-Duarte L."/>
            <person name="Spannagl M."/>
            <person name="Mayer K.F.X."/>
            <person name="Lu F.H."/>
            <person name="Bevan M.W."/>
            <person name="Leroy P."/>
            <person name="Li P."/>
            <person name="You F.M."/>
            <person name="Sun Q."/>
            <person name="Liu Z."/>
            <person name="Lyons E."/>
            <person name="Wicker T."/>
            <person name="Salzberg S.L."/>
            <person name="Devos K.M."/>
            <person name="Dvorak J."/>
        </authorList>
    </citation>
    <scope>NUCLEOTIDE SEQUENCE [LARGE SCALE GENOMIC DNA]</scope>
    <source>
        <strain evidence="7">cv. AL8/78</strain>
    </source>
</reference>
<dbReference type="SUPFAM" id="SSF52540">
    <property type="entry name" value="P-loop containing nucleoside triphosphate hydrolases"/>
    <property type="match status" value="1"/>
</dbReference>